<evidence type="ECO:0000313" key="3">
    <source>
        <dbReference type="Proteomes" id="UP001556170"/>
    </source>
</evidence>
<organism evidence="2 3">
    <name type="scientific">Rhodanobacter geophilus</name>
    <dbReference type="NCBI Taxonomy" id="3162488"/>
    <lineage>
        <taxon>Bacteria</taxon>
        <taxon>Pseudomonadati</taxon>
        <taxon>Pseudomonadota</taxon>
        <taxon>Gammaproteobacteria</taxon>
        <taxon>Lysobacterales</taxon>
        <taxon>Rhodanobacteraceae</taxon>
        <taxon>Rhodanobacter</taxon>
    </lineage>
</organism>
<sequence length="118" mass="12229">MRARYRWMVGSLVALAMSSAWAGGGRIEFSGAVLEPTCATDAIPVGPASPLSPQAAQAPRHLACGQTATDAGRTYSRTVQTIDATSAANERLLGYFASYAPAGPDGKPVAGLIVRTYD</sequence>
<keyword evidence="1" id="KW-0732">Signal</keyword>
<gene>
    <name evidence="2" type="ORF">ABQJ56_00675</name>
</gene>
<dbReference type="EMBL" id="JBFOHL010000001">
    <property type="protein sequence ID" value="MEW9622746.1"/>
    <property type="molecule type" value="Genomic_DNA"/>
</dbReference>
<evidence type="ECO:0000256" key="1">
    <source>
        <dbReference type="SAM" id="SignalP"/>
    </source>
</evidence>
<evidence type="ECO:0000313" key="2">
    <source>
        <dbReference type="EMBL" id="MEW9622746.1"/>
    </source>
</evidence>
<reference evidence="2 3" key="1">
    <citation type="submission" date="2024-06" db="EMBL/GenBank/DDBJ databases">
        <authorList>
            <person name="Woo H."/>
        </authorList>
    </citation>
    <scope>NUCLEOTIDE SEQUENCE [LARGE SCALE GENOMIC DNA]</scope>
    <source>
        <strain evidence="2 3">S2-g</strain>
    </source>
</reference>
<evidence type="ECO:0008006" key="4">
    <source>
        <dbReference type="Google" id="ProtNLM"/>
    </source>
</evidence>
<name>A0ABV3QKF8_9GAMM</name>
<feature type="signal peptide" evidence="1">
    <location>
        <begin position="1"/>
        <end position="22"/>
    </location>
</feature>
<keyword evidence="3" id="KW-1185">Reference proteome</keyword>
<protein>
    <recommendedName>
        <fullName evidence="4">Type 1 fimbrial protein</fullName>
    </recommendedName>
</protein>
<accession>A0ABV3QKF8</accession>
<feature type="chain" id="PRO_5046829444" description="Type 1 fimbrial protein" evidence="1">
    <location>
        <begin position="23"/>
        <end position="118"/>
    </location>
</feature>
<dbReference type="Proteomes" id="UP001556170">
    <property type="component" value="Unassembled WGS sequence"/>
</dbReference>
<comment type="caution">
    <text evidence="2">The sequence shown here is derived from an EMBL/GenBank/DDBJ whole genome shotgun (WGS) entry which is preliminary data.</text>
</comment>
<dbReference type="RefSeq" id="WP_367843062.1">
    <property type="nucleotide sequence ID" value="NZ_JBFOHL010000001.1"/>
</dbReference>
<proteinExistence type="predicted"/>